<evidence type="ECO:0000256" key="3">
    <source>
        <dbReference type="ARBA" id="ARBA00007164"/>
    </source>
</evidence>
<evidence type="ECO:0000256" key="9">
    <source>
        <dbReference type="ARBA" id="ARBA00022960"/>
    </source>
</evidence>
<evidence type="ECO:0000256" key="1">
    <source>
        <dbReference type="ARBA" id="ARBA00003217"/>
    </source>
</evidence>
<dbReference type="Proteomes" id="UP001491552">
    <property type="component" value="Unassembled WGS sequence"/>
</dbReference>
<feature type="signal peptide" evidence="14">
    <location>
        <begin position="1"/>
        <end position="23"/>
    </location>
</feature>
<keyword evidence="5 16" id="KW-0121">Carboxypeptidase</keyword>
<evidence type="ECO:0000256" key="2">
    <source>
        <dbReference type="ARBA" id="ARBA00004752"/>
    </source>
</evidence>
<protein>
    <recommendedName>
        <fullName evidence="4">serine-type D-Ala-D-Ala carboxypeptidase</fullName>
        <ecNumber evidence="4">3.4.16.4</ecNumber>
    </recommendedName>
</protein>
<dbReference type="RefSeq" id="WP_349134552.1">
    <property type="nucleotide sequence ID" value="NZ_JBBMFF010000071.1"/>
</dbReference>
<evidence type="ECO:0000256" key="6">
    <source>
        <dbReference type="ARBA" id="ARBA00022670"/>
    </source>
</evidence>
<evidence type="ECO:0000256" key="8">
    <source>
        <dbReference type="ARBA" id="ARBA00022801"/>
    </source>
</evidence>
<comment type="function">
    <text evidence="1">Removes C-terminal D-alanyl residues from sugar-peptide cell wall precursors.</text>
</comment>
<evidence type="ECO:0000313" key="17">
    <source>
        <dbReference type="Proteomes" id="UP001491552"/>
    </source>
</evidence>
<evidence type="ECO:0000313" key="16">
    <source>
        <dbReference type="EMBL" id="MEQ2509843.1"/>
    </source>
</evidence>
<keyword evidence="11" id="KW-0961">Cell wall biogenesis/degradation</keyword>
<dbReference type="Gene3D" id="2.60.410.10">
    <property type="entry name" value="D-Ala-D-Ala carboxypeptidase, C-terminal domain"/>
    <property type="match status" value="1"/>
</dbReference>
<accession>A0ABV1G365</accession>
<evidence type="ECO:0000256" key="11">
    <source>
        <dbReference type="ARBA" id="ARBA00023316"/>
    </source>
</evidence>
<dbReference type="PRINTS" id="PR00725">
    <property type="entry name" value="DADACBPTASE1"/>
</dbReference>
<dbReference type="InterPro" id="IPR015956">
    <property type="entry name" value="Peniciliin-bd_prot_C_sf"/>
</dbReference>
<name>A0ABV1G365_9FIRM</name>
<keyword evidence="8 16" id="KW-0378">Hydrolase</keyword>
<feature type="domain" description="Peptidase S11 D-Ala-D-Ala carboxypeptidase A C-terminal" evidence="15">
    <location>
        <begin position="271"/>
        <end position="363"/>
    </location>
</feature>
<dbReference type="SUPFAM" id="SSF69189">
    <property type="entry name" value="Penicillin-binding protein associated domain"/>
    <property type="match status" value="1"/>
</dbReference>
<keyword evidence="10" id="KW-0573">Peptidoglycan synthesis</keyword>
<dbReference type="Pfam" id="PF00768">
    <property type="entry name" value="Peptidase_S11"/>
    <property type="match status" value="1"/>
</dbReference>
<dbReference type="InterPro" id="IPR012338">
    <property type="entry name" value="Beta-lactam/transpept-like"/>
</dbReference>
<comment type="pathway">
    <text evidence="2">Cell wall biogenesis; peptidoglycan biosynthesis.</text>
</comment>
<evidence type="ECO:0000256" key="13">
    <source>
        <dbReference type="RuleBase" id="RU004016"/>
    </source>
</evidence>
<dbReference type="InterPro" id="IPR018044">
    <property type="entry name" value="Peptidase_S11"/>
</dbReference>
<evidence type="ECO:0000256" key="5">
    <source>
        <dbReference type="ARBA" id="ARBA00022645"/>
    </source>
</evidence>
<dbReference type="Pfam" id="PF07943">
    <property type="entry name" value="PBP5_C"/>
    <property type="match status" value="1"/>
</dbReference>
<dbReference type="Gene3D" id="3.40.710.10">
    <property type="entry name" value="DD-peptidase/beta-lactamase superfamily"/>
    <property type="match status" value="1"/>
</dbReference>
<dbReference type="PANTHER" id="PTHR21581:SF6">
    <property type="entry name" value="TRAFFICKING PROTEIN PARTICLE COMPLEX SUBUNIT 12"/>
    <property type="match status" value="1"/>
</dbReference>
<dbReference type="SUPFAM" id="SSF56601">
    <property type="entry name" value="beta-lactamase/transpeptidase-like"/>
    <property type="match status" value="1"/>
</dbReference>
<comment type="caution">
    <text evidence="16">The sequence shown here is derived from an EMBL/GenBank/DDBJ whole genome shotgun (WGS) entry which is preliminary data.</text>
</comment>
<keyword evidence="9" id="KW-0133">Cell shape</keyword>
<organism evidence="16 17">
    <name type="scientific">Faecousia intestinalis</name>
    <dbReference type="NCBI Taxonomy" id="3133167"/>
    <lineage>
        <taxon>Bacteria</taxon>
        <taxon>Bacillati</taxon>
        <taxon>Bacillota</taxon>
        <taxon>Clostridia</taxon>
        <taxon>Eubacteriales</taxon>
        <taxon>Oscillospiraceae</taxon>
        <taxon>Faecousia</taxon>
    </lineage>
</organism>
<comment type="catalytic activity">
    <reaction evidence="12">
        <text>Preferential cleavage: (Ac)2-L-Lys-D-Ala-|-D-Ala. Also transpeptidation of peptidyl-alanyl moieties that are N-acyl substituents of D-alanine.</text>
        <dbReference type="EC" id="3.4.16.4"/>
    </reaction>
</comment>
<evidence type="ECO:0000259" key="15">
    <source>
        <dbReference type="SMART" id="SM00936"/>
    </source>
</evidence>
<evidence type="ECO:0000256" key="10">
    <source>
        <dbReference type="ARBA" id="ARBA00022984"/>
    </source>
</evidence>
<keyword evidence="7 14" id="KW-0732">Signal</keyword>
<evidence type="ECO:0000256" key="7">
    <source>
        <dbReference type="ARBA" id="ARBA00022729"/>
    </source>
</evidence>
<keyword evidence="17" id="KW-1185">Reference proteome</keyword>
<evidence type="ECO:0000256" key="4">
    <source>
        <dbReference type="ARBA" id="ARBA00012448"/>
    </source>
</evidence>
<dbReference type="PANTHER" id="PTHR21581">
    <property type="entry name" value="D-ALANYL-D-ALANINE CARBOXYPEPTIDASE"/>
    <property type="match status" value="1"/>
</dbReference>
<gene>
    <name evidence="16" type="ORF">WMO66_01045</name>
</gene>
<dbReference type="InterPro" id="IPR012907">
    <property type="entry name" value="Peptidase_S11_C"/>
</dbReference>
<comment type="similarity">
    <text evidence="3 13">Belongs to the peptidase S11 family.</text>
</comment>
<evidence type="ECO:0000256" key="14">
    <source>
        <dbReference type="SAM" id="SignalP"/>
    </source>
</evidence>
<dbReference type="SMART" id="SM00936">
    <property type="entry name" value="PBP5_C"/>
    <property type="match status" value="1"/>
</dbReference>
<proteinExistence type="inferred from homology"/>
<dbReference type="EC" id="3.4.16.4" evidence="4"/>
<dbReference type="InterPro" id="IPR001967">
    <property type="entry name" value="Peptidase_S11_N"/>
</dbReference>
<reference evidence="16 17" key="1">
    <citation type="submission" date="2024-03" db="EMBL/GenBank/DDBJ databases">
        <title>Human intestinal bacterial collection.</title>
        <authorList>
            <person name="Pauvert C."/>
            <person name="Hitch T.C.A."/>
            <person name="Clavel T."/>
        </authorList>
    </citation>
    <scope>NUCLEOTIDE SEQUENCE [LARGE SCALE GENOMIC DNA]</scope>
    <source>
        <strain evidence="16 17">CLA-AA-H192</strain>
    </source>
</reference>
<dbReference type="InterPro" id="IPR037167">
    <property type="entry name" value="Peptidase_S11_C_sf"/>
</dbReference>
<keyword evidence="6" id="KW-0645">Protease</keyword>
<dbReference type="GO" id="GO:0004180">
    <property type="term" value="F:carboxypeptidase activity"/>
    <property type="evidence" value="ECO:0007669"/>
    <property type="project" value="UniProtKB-KW"/>
</dbReference>
<evidence type="ECO:0000256" key="12">
    <source>
        <dbReference type="ARBA" id="ARBA00034000"/>
    </source>
</evidence>
<feature type="chain" id="PRO_5046632006" description="serine-type D-Ala-D-Ala carboxypeptidase" evidence="14">
    <location>
        <begin position="24"/>
        <end position="384"/>
    </location>
</feature>
<dbReference type="EMBL" id="JBBMFF010000071">
    <property type="protein sequence ID" value="MEQ2509843.1"/>
    <property type="molecule type" value="Genomic_DNA"/>
</dbReference>
<sequence length="384" mass="40997">MRKWLTALLAAAMLLTAAPPLRAAGPDIAAPSAILMDAATGTVLYEKNASERLRPASVTKVMTLLLVMEALDTGRIGWDDTVIASEAACAKGGSQVYLELGEEMSMDEMLKSVVVSSANDCATALAEHVAGSESAFVGMMNRRAQELGLLDTNFVNCTGLDDAPEAAEHLTTAHDIAVISRELLKHDRIRDYTTIWMDTVRGGKFGLSNTNKLVRFYQGTTGLKTGYTSAAGHCLAASAKRDGIELIAVVLHCASSADRFSSAKALLDYGFANYALVSAEMPEPLQPVPVTLGQKAAVQPELQQAAPILIEKGLQAAVTRTVTLAERVEAPVAAGQQLGTLTISANGETLAEIPIIAPEAVERLTWWELTCRLLRRLCMTMPEE</sequence>